<feature type="transmembrane region" description="Helical" evidence="3">
    <location>
        <begin position="20"/>
        <end position="41"/>
    </location>
</feature>
<dbReference type="InterPro" id="IPR006665">
    <property type="entry name" value="OmpA-like"/>
</dbReference>
<dbReference type="RefSeq" id="WP_230056261.1">
    <property type="nucleotide sequence ID" value="NZ_CAJHOE010000001.1"/>
</dbReference>
<name>A0ABM8Q1G2_9BACT</name>
<dbReference type="PANTHER" id="PTHR30329:SF21">
    <property type="entry name" value="LIPOPROTEIN YIAD-RELATED"/>
    <property type="match status" value="1"/>
</dbReference>
<dbReference type="InterPro" id="IPR050330">
    <property type="entry name" value="Bact_OuterMem_StrucFunc"/>
</dbReference>
<keyword evidence="6" id="KW-1185">Reference proteome</keyword>
<comment type="caution">
    <text evidence="5">The sequence shown here is derived from an EMBL/GenBank/DDBJ whole genome shotgun (WGS) entry which is preliminary data.</text>
</comment>
<dbReference type="PROSITE" id="PS51123">
    <property type="entry name" value="OMPA_2"/>
    <property type="match status" value="1"/>
</dbReference>
<protein>
    <submittedName>
        <fullName evidence="5">Outer membrane protein A</fullName>
    </submittedName>
</protein>
<keyword evidence="1 3" id="KW-0472">Membrane</keyword>
<evidence type="ECO:0000256" key="3">
    <source>
        <dbReference type="SAM" id="Phobius"/>
    </source>
</evidence>
<dbReference type="Proteomes" id="UP000789359">
    <property type="component" value="Unassembled WGS sequence"/>
</dbReference>
<evidence type="ECO:0000313" key="6">
    <source>
        <dbReference type="Proteomes" id="UP000789359"/>
    </source>
</evidence>
<dbReference type="InterPro" id="IPR036737">
    <property type="entry name" value="OmpA-like_sf"/>
</dbReference>
<evidence type="ECO:0000259" key="4">
    <source>
        <dbReference type="PROSITE" id="PS51123"/>
    </source>
</evidence>
<feature type="domain" description="OmpA-like" evidence="4">
    <location>
        <begin position="226"/>
        <end position="354"/>
    </location>
</feature>
<evidence type="ECO:0000313" key="5">
    <source>
        <dbReference type="EMBL" id="CAD7286663.1"/>
    </source>
</evidence>
<dbReference type="Gene3D" id="3.30.1330.60">
    <property type="entry name" value="OmpA-like domain"/>
    <property type="match status" value="1"/>
</dbReference>
<proteinExistence type="predicted"/>
<evidence type="ECO:0000256" key="1">
    <source>
        <dbReference type="PROSITE-ProRule" id="PRU00473"/>
    </source>
</evidence>
<gene>
    <name evidence="5" type="primary">ompA</name>
    <name evidence="5" type="ORF">LMG8286_00475</name>
</gene>
<organism evidence="5 6">
    <name type="scientific">Campylobacter suis</name>
    <dbReference type="NCBI Taxonomy" id="2790657"/>
    <lineage>
        <taxon>Bacteria</taxon>
        <taxon>Pseudomonadati</taxon>
        <taxon>Campylobacterota</taxon>
        <taxon>Epsilonproteobacteria</taxon>
        <taxon>Campylobacterales</taxon>
        <taxon>Campylobacteraceae</taxon>
        <taxon>Campylobacter</taxon>
    </lineage>
</organism>
<dbReference type="PANTHER" id="PTHR30329">
    <property type="entry name" value="STATOR ELEMENT OF FLAGELLAR MOTOR COMPLEX"/>
    <property type="match status" value="1"/>
</dbReference>
<reference evidence="5 6" key="1">
    <citation type="submission" date="2020-11" db="EMBL/GenBank/DDBJ databases">
        <authorList>
            <person name="Peeters C."/>
        </authorList>
    </citation>
    <scope>NUCLEOTIDE SEQUENCE [LARGE SCALE GENOMIC DNA]</scope>
    <source>
        <strain evidence="5 6">LMG 8286</strain>
    </source>
</reference>
<dbReference type="CDD" id="cd07185">
    <property type="entry name" value="OmpA_C-like"/>
    <property type="match status" value="1"/>
</dbReference>
<dbReference type="SUPFAM" id="SSF103088">
    <property type="entry name" value="OmpA-like"/>
    <property type="match status" value="1"/>
</dbReference>
<accession>A0ABM8Q1G2</accession>
<sequence length="369" mass="42076">MKLNNKQTEEQTFWVSYADLMAGLLFVFMLIIGAVVVKYVLSQNTIAKQDATISATLANLKDEQGKNLSLDKLNTLLKDELEKASSANLTLQNKNEVIIVELEALKKRLSRLSQENSEANASILSLQTQNLELNKTTQDLQTRLILLDDELEKNKNDLDDANKTNVKNLEQIAALLSQISDKETRYNLLLTDLNTTQNRIKNLTGIRVKVISELKEKLGSSIEIDQNSGAMKLNSSVLFDKKDATLKDEAKAELKQTLTKYFDVLLNDKEISKNIDQIMIEGFTDSDGSYIYNLELSQRRAYAVMEFINSFYKDDRLRKLLVASGRSYNDLILKDGVEDKDASRRIELKFQLSNKEAMREIEKFLEQKR</sequence>
<dbReference type="Pfam" id="PF00691">
    <property type="entry name" value="OmpA"/>
    <property type="match status" value="1"/>
</dbReference>
<dbReference type="EMBL" id="CAJHOE010000001">
    <property type="protein sequence ID" value="CAD7286663.1"/>
    <property type="molecule type" value="Genomic_DNA"/>
</dbReference>
<keyword evidence="2" id="KW-0175">Coiled coil</keyword>
<keyword evidence="3" id="KW-1133">Transmembrane helix</keyword>
<feature type="coiled-coil region" evidence="2">
    <location>
        <begin position="95"/>
        <end position="164"/>
    </location>
</feature>
<keyword evidence="3" id="KW-0812">Transmembrane</keyword>
<evidence type="ECO:0000256" key="2">
    <source>
        <dbReference type="SAM" id="Coils"/>
    </source>
</evidence>